<feature type="region of interest" description="Disordered" evidence="1">
    <location>
        <begin position="191"/>
        <end position="222"/>
    </location>
</feature>
<accession>A0A7J6WQZ0</accession>
<dbReference type="InterPro" id="IPR002156">
    <property type="entry name" value="RNaseH_domain"/>
</dbReference>
<gene>
    <name evidence="3" type="ORF">FRX31_010637</name>
</gene>
<dbReference type="InterPro" id="IPR036397">
    <property type="entry name" value="RNaseH_sf"/>
</dbReference>
<organism evidence="3 4">
    <name type="scientific">Thalictrum thalictroides</name>
    <name type="common">Rue-anemone</name>
    <name type="synonym">Anemone thalictroides</name>
    <dbReference type="NCBI Taxonomy" id="46969"/>
    <lineage>
        <taxon>Eukaryota</taxon>
        <taxon>Viridiplantae</taxon>
        <taxon>Streptophyta</taxon>
        <taxon>Embryophyta</taxon>
        <taxon>Tracheophyta</taxon>
        <taxon>Spermatophyta</taxon>
        <taxon>Magnoliopsida</taxon>
        <taxon>Ranunculales</taxon>
        <taxon>Ranunculaceae</taxon>
        <taxon>Thalictroideae</taxon>
        <taxon>Thalictrum</taxon>
    </lineage>
</organism>
<feature type="domain" description="RNase H type-1" evidence="2">
    <location>
        <begin position="44"/>
        <end position="112"/>
    </location>
</feature>
<feature type="compositionally biased region" description="Acidic residues" evidence="1">
    <location>
        <begin position="209"/>
        <end position="222"/>
    </location>
</feature>
<evidence type="ECO:0000259" key="2">
    <source>
        <dbReference type="Pfam" id="PF13456"/>
    </source>
</evidence>
<dbReference type="Proteomes" id="UP000554482">
    <property type="component" value="Unassembled WGS sequence"/>
</dbReference>
<dbReference type="OrthoDB" id="1434304at2759"/>
<name>A0A7J6WQZ0_THATH</name>
<dbReference type="Pfam" id="PF13456">
    <property type="entry name" value="RVT_3"/>
    <property type="match status" value="1"/>
</dbReference>
<evidence type="ECO:0000256" key="1">
    <source>
        <dbReference type="SAM" id="MobiDB-lite"/>
    </source>
</evidence>
<dbReference type="PANTHER" id="PTHR48475">
    <property type="entry name" value="RIBONUCLEASE H"/>
    <property type="match status" value="1"/>
</dbReference>
<reference evidence="3 4" key="1">
    <citation type="submission" date="2020-06" db="EMBL/GenBank/DDBJ databases">
        <title>Transcriptomic and genomic resources for Thalictrum thalictroides and T. hernandezii: Facilitating candidate gene discovery in an emerging model plant lineage.</title>
        <authorList>
            <person name="Arias T."/>
            <person name="Riano-Pachon D.M."/>
            <person name="Di Stilio V.S."/>
        </authorList>
    </citation>
    <scope>NUCLEOTIDE SEQUENCE [LARGE SCALE GENOMIC DNA]</scope>
    <source>
        <strain evidence="4">cv. WT478/WT964</strain>
        <tissue evidence="3">Leaves</tissue>
    </source>
</reference>
<proteinExistence type="predicted"/>
<dbReference type="PANTHER" id="PTHR48475:SF2">
    <property type="entry name" value="RIBONUCLEASE H"/>
    <property type="match status" value="1"/>
</dbReference>
<comment type="caution">
    <text evidence="3">The sequence shown here is derived from an EMBL/GenBank/DDBJ whole genome shotgun (WGS) entry which is preliminary data.</text>
</comment>
<keyword evidence="4" id="KW-1185">Reference proteome</keyword>
<dbReference type="EMBL" id="JABWDY010011460">
    <property type="protein sequence ID" value="KAF5199776.1"/>
    <property type="molecule type" value="Genomic_DNA"/>
</dbReference>
<evidence type="ECO:0000313" key="4">
    <source>
        <dbReference type="Proteomes" id="UP000554482"/>
    </source>
</evidence>
<dbReference type="AlphaFoldDB" id="A0A7J6WQZ0"/>
<protein>
    <recommendedName>
        <fullName evidence="2">RNase H type-1 domain-containing protein</fullName>
    </recommendedName>
</protein>
<evidence type="ECO:0000313" key="3">
    <source>
        <dbReference type="EMBL" id="KAF5199776.1"/>
    </source>
</evidence>
<dbReference type="Gene3D" id="3.30.420.10">
    <property type="entry name" value="Ribonuclease H-like superfamily/Ribonuclease H"/>
    <property type="match status" value="1"/>
</dbReference>
<dbReference type="GO" id="GO:0004523">
    <property type="term" value="F:RNA-DNA hybrid ribonuclease activity"/>
    <property type="evidence" value="ECO:0007669"/>
    <property type="project" value="InterPro"/>
</dbReference>
<dbReference type="GO" id="GO:0003676">
    <property type="term" value="F:nucleic acid binding"/>
    <property type="evidence" value="ECO:0007669"/>
    <property type="project" value="InterPro"/>
</dbReference>
<feature type="compositionally biased region" description="Polar residues" evidence="1">
    <location>
        <begin position="193"/>
        <end position="204"/>
    </location>
</feature>
<sequence>MADFPIEDITRAEQLRDEELNIDVPISSLPTEDDLSSIKNEEIWTALQLGAKKVRLLTDSRLVASQFGDTFEARDGRIAAYIDLIHRVAHKFDSISIIQRPRSDVRHADALAYLSAAVEVESSRTILVEFQRNPSIDLPIQQLKDMYVTACLFYVDLKQSTSSFPMVSCVVNTRKRNYAGEEPSLLRDVVSDKSPSQENHNPLFQQEVDMTDSDHEADDSPDIPDLVIDLTVDLSDIEDWRTPYVNYLRDVLERDKALIDEVRDEALQHVTKYKDDMKRRYDRKVRLRSFKPDGWVL</sequence>